<gene>
    <name evidence="1" type="ORF">GCM10023143_15310</name>
</gene>
<proteinExistence type="predicted"/>
<name>A0ABP8FPP9_9BACT</name>
<organism evidence="1 2">
    <name type="scientific">Compostibacter hankyongensis</name>
    <dbReference type="NCBI Taxonomy" id="1007089"/>
    <lineage>
        <taxon>Bacteria</taxon>
        <taxon>Pseudomonadati</taxon>
        <taxon>Bacteroidota</taxon>
        <taxon>Chitinophagia</taxon>
        <taxon>Chitinophagales</taxon>
        <taxon>Chitinophagaceae</taxon>
        <taxon>Compostibacter</taxon>
    </lineage>
</organism>
<keyword evidence="2" id="KW-1185">Reference proteome</keyword>
<dbReference type="Proteomes" id="UP001501207">
    <property type="component" value="Unassembled WGS sequence"/>
</dbReference>
<dbReference type="EMBL" id="BAABFN010000002">
    <property type="protein sequence ID" value="GAA4308183.1"/>
    <property type="molecule type" value="Genomic_DNA"/>
</dbReference>
<comment type="caution">
    <text evidence="1">The sequence shown here is derived from an EMBL/GenBank/DDBJ whole genome shotgun (WGS) entry which is preliminary data.</text>
</comment>
<sequence length="85" mass="9885">MVEFNINFNYDAADHMAVVLKSVTADRTDYIVRPVDPELVLRFGKQVIIFKEHDNYNCGSHVDETFMDFVDALANAIRRQDRYEA</sequence>
<reference evidence="2" key="1">
    <citation type="journal article" date="2019" name="Int. J. Syst. Evol. Microbiol.">
        <title>The Global Catalogue of Microorganisms (GCM) 10K type strain sequencing project: providing services to taxonomists for standard genome sequencing and annotation.</title>
        <authorList>
            <consortium name="The Broad Institute Genomics Platform"/>
            <consortium name="The Broad Institute Genome Sequencing Center for Infectious Disease"/>
            <person name="Wu L."/>
            <person name="Ma J."/>
        </authorList>
    </citation>
    <scope>NUCLEOTIDE SEQUENCE [LARGE SCALE GENOMIC DNA]</scope>
    <source>
        <strain evidence="2">JCM 17664</strain>
    </source>
</reference>
<evidence type="ECO:0000313" key="1">
    <source>
        <dbReference type="EMBL" id="GAA4308183.1"/>
    </source>
</evidence>
<evidence type="ECO:0000313" key="2">
    <source>
        <dbReference type="Proteomes" id="UP001501207"/>
    </source>
</evidence>
<protein>
    <submittedName>
        <fullName evidence="1">Uncharacterized protein</fullName>
    </submittedName>
</protein>
<dbReference type="RefSeq" id="WP_344977897.1">
    <property type="nucleotide sequence ID" value="NZ_BAABFN010000002.1"/>
</dbReference>
<accession>A0ABP8FPP9</accession>